<evidence type="ECO:0000259" key="1">
    <source>
        <dbReference type="PROSITE" id="PS50801"/>
    </source>
</evidence>
<dbReference type="Pfam" id="PF01740">
    <property type="entry name" value="STAS"/>
    <property type="match status" value="1"/>
</dbReference>
<dbReference type="PROSITE" id="PS50801">
    <property type="entry name" value="STAS"/>
    <property type="match status" value="1"/>
</dbReference>
<evidence type="ECO:0000313" key="3">
    <source>
        <dbReference type="Proteomes" id="UP001304298"/>
    </source>
</evidence>
<organism evidence="2 3">
    <name type="scientific">Amycolatopsis heterodermiae</name>
    <dbReference type="NCBI Taxonomy" id="3110235"/>
    <lineage>
        <taxon>Bacteria</taxon>
        <taxon>Bacillati</taxon>
        <taxon>Actinomycetota</taxon>
        <taxon>Actinomycetes</taxon>
        <taxon>Pseudonocardiales</taxon>
        <taxon>Pseudonocardiaceae</taxon>
        <taxon>Amycolatopsis</taxon>
    </lineage>
</organism>
<dbReference type="InterPro" id="IPR036513">
    <property type="entry name" value="STAS_dom_sf"/>
</dbReference>
<dbReference type="Proteomes" id="UP001304298">
    <property type="component" value="Unassembled WGS sequence"/>
</dbReference>
<dbReference type="InterPro" id="IPR002645">
    <property type="entry name" value="STAS_dom"/>
</dbReference>
<accession>A0ABU5RFA6</accession>
<dbReference type="RefSeq" id="WP_323333127.1">
    <property type="nucleotide sequence ID" value="NZ_JAYFSI010000011.1"/>
</dbReference>
<comment type="caution">
    <text evidence="2">The sequence shown here is derived from an EMBL/GenBank/DDBJ whole genome shotgun (WGS) entry which is preliminary data.</text>
</comment>
<dbReference type="Gene3D" id="3.30.750.24">
    <property type="entry name" value="STAS domain"/>
    <property type="match status" value="1"/>
</dbReference>
<feature type="domain" description="STAS" evidence="1">
    <location>
        <begin position="10"/>
        <end position="86"/>
    </location>
</feature>
<proteinExistence type="predicted"/>
<gene>
    <name evidence="2" type="ORF">VA596_35890</name>
</gene>
<name>A0ABU5RFA6_9PSEU</name>
<dbReference type="EMBL" id="JAYFSI010000011">
    <property type="protein sequence ID" value="MEA5364962.1"/>
    <property type="molecule type" value="Genomic_DNA"/>
</dbReference>
<dbReference type="CDD" id="cd07043">
    <property type="entry name" value="STAS_anti-anti-sigma_factors"/>
    <property type="match status" value="1"/>
</dbReference>
<dbReference type="SUPFAM" id="SSF52091">
    <property type="entry name" value="SpoIIaa-like"/>
    <property type="match status" value="1"/>
</dbReference>
<keyword evidence="3" id="KW-1185">Reference proteome</keyword>
<sequence length="124" mass="12951">MTETPGLMLTASTSEPAPGTLRVTVTGEVDMSTRRALEAELDRAVRDAPERLVADLTGVGFCGVTGMATLTRLRSRCAEAGTELVVRPSSVVRRALDLAALSPLFRLAGPWAGPGTEAGRSAAR</sequence>
<evidence type="ECO:0000313" key="2">
    <source>
        <dbReference type="EMBL" id="MEA5364962.1"/>
    </source>
</evidence>
<reference evidence="2 3" key="1">
    <citation type="submission" date="2023-12" db="EMBL/GenBank/DDBJ databases">
        <title>Amycolatopsis sp. V23-08.</title>
        <authorList>
            <person name="Somphong A."/>
        </authorList>
    </citation>
    <scope>NUCLEOTIDE SEQUENCE [LARGE SCALE GENOMIC DNA]</scope>
    <source>
        <strain evidence="2 3">V23-08</strain>
    </source>
</reference>
<protein>
    <submittedName>
        <fullName evidence="2">STAS domain-containing protein</fullName>
    </submittedName>
</protein>